<organism evidence="1 2">
    <name type="scientific">Mucilaginibacter paludis DSM 18603</name>
    <dbReference type="NCBI Taxonomy" id="714943"/>
    <lineage>
        <taxon>Bacteria</taxon>
        <taxon>Pseudomonadati</taxon>
        <taxon>Bacteroidota</taxon>
        <taxon>Sphingobacteriia</taxon>
        <taxon>Sphingobacteriales</taxon>
        <taxon>Sphingobacteriaceae</taxon>
        <taxon>Mucilaginibacter</taxon>
    </lineage>
</organism>
<dbReference type="RefSeq" id="WP_008510836.1">
    <property type="nucleotide sequence ID" value="NZ_CM001403.1"/>
</dbReference>
<proteinExistence type="predicted"/>
<dbReference type="InterPro" id="IPR029058">
    <property type="entry name" value="AB_hydrolase_fold"/>
</dbReference>
<sequence>MSKLFLISGLGADERLFSKLDLSGFDVVAIPWIKPGPHDTLATYAARLIREFGIVPQSSVIGVSLGGMLTVEVARQVQLKHAIIISSIKSAHEAPRYFKFFRSRAAQVLVSGKLAKTIGLVLMPVFGQRPGSEGGQIFSSMLKDSDAEFLTWAMHAVLDWSGNPVSSKINHIIGEADLVFHQRKIKDAIVVPKGDHLMVYVRAAEISGLIRGILQS</sequence>
<dbReference type="AlphaFoldDB" id="H1YAU9"/>
<evidence type="ECO:0000313" key="1">
    <source>
        <dbReference type="EMBL" id="EHQ29558.1"/>
    </source>
</evidence>
<dbReference type="Gene3D" id="3.40.50.1820">
    <property type="entry name" value="alpha/beta hydrolase"/>
    <property type="match status" value="1"/>
</dbReference>
<dbReference type="EMBL" id="CM001403">
    <property type="protein sequence ID" value="EHQ29558.1"/>
    <property type="molecule type" value="Genomic_DNA"/>
</dbReference>
<name>H1YAU9_9SPHI</name>
<dbReference type="OrthoDB" id="659408at2"/>
<dbReference type="eggNOG" id="COG0596">
    <property type="taxonomic scope" value="Bacteria"/>
</dbReference>
<protein>
    <recommendedName>
        <fullName evidence="3">AB hydrolase-1 domain-containing protein</fullName>
    </recommendedName>
</protein>
<gene>
    <name evidence="1" type="ORF">Mucpa_5486</name>
</gene>
<dbReference type="STRING" id="714943.Mucpa_5486"/>
<keyword evidence="2" id="KW-1185">Reference proteome</keyword>
<reference evidence="1" key="1">
    <citation type="submission" date="2011-09" db="EMBL/GenBank/DDBJ databases">
        <title>The permanent draft genome of Mucilaginibacter paludis DSM 18603.</title>
        <authorList>
            <consortium name="US DOE Joint Genome Institute (JGI-PGF)"/>
            <person name="Lucas S."/>
            <person name="Han J."/>
            <person name="Lapidus A."/>
            <person name="Bruce D."/>
            <person name="Goodwin L."/>
            <person name="Pitluck S."/>
            <person name="Peters L."/>
            <person name="Kyrpides N."/>
            <person name="Mavromatis K."/>
            <person name="Ivanova N."/>
            <person name="Mikhailova N."/>
            <person name="Held B."/>
            <person name="Detter J.C."/>
            <person name="Tapia R."/>
            <person name="Han C."/>
            <person name="Land M."/>
            <person name="Hauser L."/>
            <person name="Markowitz V."/>
            <person name="Cheng J.-F."/>
            <person name="Hugenholtz P."/>
            <person name="Woyke T."/>
            <person name="Wu D."/>
            <person name="Tindall B."/>
            <person name="Brambilla E."/>
            <person name="Klenk H.-P."/>
            <person name="Eisen J.A."/>
        </authorList>
    </citation>
    <scope>NUCLEOTIDE SEQUENCE [LARGE SCALE GENOMIC DNA]</scope>
    <source>
        <strain evidence="1">DSM 18603</strain>
    </source>
</reference>
<dbReference type="Proteomes" id="UP000002774">
    <property type="component" value="Chromosome"/>
</dbReference>
<accession>H1YAU9</accession>
<dbReference type="SUPFAM" id="SSF53474">
    <property type="entry name" value="alpha/beta-Hydrolases"/>
    <property type="match status" value="1"/>
</dbReference>
<evidence type="ECO:0008006" key="3">
    <source>
        <dbReference type="Google" id="ProtNLM"/>
    </source>
</evidence>
<dbReference type="HOGENOM" id="CLU_105002_0_0_10"/>
<evidence type="ECO:0000313" key="2">
    <source>
        <dbReference type="Proteomes" id="UP000002774"/>
    </source>
</evidence>